<dbReference type="Gramene" id="AUR62017426-RA">
    <property type="protein sequence ID" value="AUR62017426-RA:cds"/>
    <property type="gene ID" value="AUR62017426"/>
</dbReference>
<dbReference type="PANTHER" id="PTHR11439">
    <property type="entry name" value="GAG-POL-RELATED RETROTRANSPOSON"/>
    <property type="match status" value="1"/>
</dbReference>
<sequence length="153" mass="17151">MMDCKPALFPFLKGLKLSNFEGDLLEDPEFYRRLIGKLLYLNMTRPDISYVVQQLSQFLAAPRAPHFTAALNVLRYLKGTINQGLFYSANFALQLSSGLLQLKHVSYVLQLADIMTKPLGLDQHRTLASKIGLVHDISSQEWSGTGVSSPRHS</sequence>
<organism evidence="1 2">
    <name type="scientific">Chenopodium quinoa</name>
    <name type="common">Quinoa</name>
    <dbReference type="NCBI Taxonomy" id="63459"/>
    <lineage>
        <taxon>Eukaryota</taxon>
        <taxon>Viridiplantae</taxon>
        <taxon>Streptophyta</taxon>
        <taxon>Embryophyta</taxon>
        <taxon>Tracheophyta</taxon>
        <taxon>Spermatophyta</taxon>
        <taxon>Magnoliopsida</taxon>
        <taxon>eudicotyledons</taxon>
        <taxon>Gunneridae</taxon>
        <taxon>Pentapetalae</taxon>
        <taxon>Caryophyllales</taxon>
        <taxon>Chenopodiaceae</taxon>
        <taxon>Chenopodioideae</taxon>
        <taxon>Atripliceae</taxon>
        <taxon>Chenopodium</taxon>
    </lineage>
</organism>
<dbReference type="Proteomes" id="UP000596660">
    <property type="component" value="Unplaced"/>
</dbReference>
<dbReference type="EnsemblPlants" id="AUR62017426-RA">
    <property type="protein sequence ID" value="AUR62017426-RA:cds"/>
    <property type="gene ID" value="AUR62017426"/>
</dbReference>
<dbReference type="OMA" id="CHIMCDE"/>
<evidence type="ECO:0000313" key="1">
    <source>
        <dbReference type="EnsemblPlants" id="AUR62017426-RA:cds"/>
    </source>
</evidence>
<reference evidence="1" key="2">
    <citation type="submission" date="2021-03" db="UniProtKB">
        <authorList>
            <consortium name="EnsemblPlants"/>
        </authorList>
    </citation>
    <scope>IDENTIFICATION</scope>
</reference>
<evidence type="ECO:0000313" key="2">
    <source>
        <dbReference type="Proteomes" id="UP000596660"/>
    </source>
</evidence>
<protein>
    <recommendedName>
        <fullName evidence="3">Mitochondrial protein</fullName>
    </recommendedName>
</protein>
<proteinExistence type="predicted"/>
<keyword evidence="2" id="KW-1185">Reference proteome</keyword>
<accession>A0A803LR47</accession>
<dbReference type="AlphaFoldDB" id="A0A803LR47"/>
<reference evidence="1" key="1">
    <citation type="journal article" date="2017" name="Nature">
        <title>The genome of Chenopodium quinoa.</title>
        <authorList>
            <person name="Jarvis D.E."/>
            <person name="Ho Y.S."/>
            <person name="Lightfoot D.J."/>
            <person name="Schmoeckel S.M."/>
            <person name="Li B."/>
            <person name="Borm T.J.A."/>
            <person name="Ohyanagi H."/>
            <person name="Mineta K."/>
            <person name="Michell C.T."/>
            <person name="Saber N."/>
            <person name="Kharbatia N.M."/>
            <person name="Rupper R.R."/>
            <person name="Sharp A.R."/>
            <person name="Dally N."/>
            <person name="Boughton B.A."/>
            <person name="Woo Y.H."/>
            <person name="Gao G."/>
            <person name="Schijlen E.G.W.M."/>
            <person name="Guo X."/>
            <person name="Momin A.A."/>
            <person name="Negrao S."/>
            <person name="Al-Babili S."/>
            <person name="Gehring C."/>
            <person name="Roessner U."/>
            <person name="Jung C."/>
            <person name="Murphy K."/>
            <person name="Arold S.T."/>
            <person name="Gojobori T."/>
            <person name="van der Linden C.G."/>
            <person name="van Loo E.N."/>
            <person name="Jellen E.N."/>
            <person name="Maughan P.J."/>
            <person name="Tester M."/>
        </authorList>
    </citation>
    <scope>NUCLEOTIDE SEQUENCE [LARGE SCALE GENOMIC DNA]</scope>
    <source>
        <strain evidence="1">cv. PI 614886</strain>
    </source>
</reference>
<name>A0A803LR47_CHEQI</name>
<evidence type="ECO:0008006" key="3">
    <source>
        <dbReference type="Google" id="ProtNLM"/>
    </source>
</evidence>
<dbReference type="PANTHER" id="PTHR11439:SF522">
    <property type="entry name" value="REVERSE TRANSCRIPTASE TY1_COPIA-TYPE DOMAIN-CONTAINING PROTEIN"/>
    <property type="match status" value="1"/>
</dbReference>